<protein>
    <submittedName>
        <fullName evidence="2">Uncharacterized protein</fullName>
    </submittedName>
</protein>
<evidence type="ECO:0000313" key="2">
    <source>
        <dbReference type="EMBL" id="RDH16639.1"/>
    </source>
</evidence>
<proteinExistence type="predicted"/>
<gene>
    <name evidence="2" type="ORF">M747DRAFT_111589</name>
</gene>
<keyword evidence="1" id="KW-0472">Membrane</keyword>
<keyword evidence="1" id="KW-0812">Transmembrane</keyword>
<evidence type="ECO:0000313" key="3">
    <source>
        <dbReference type="Proteomes" id="UP000253845"/>
    </source>
</evidence>
<dbReference type="AlphaFoldDB" id="A0A370BSZ4"/>
<reference evidence="2 3" key="1">
    <citation type="submission" date="2018-07" db="EMBL/GenBank/DDBJ databases">
        <title>Section-level genome sequencing of Aspergillus section Nigri to investigate inter- and intra-species variation.</title>
        <authorList>
            <consortium name="DOE Joint Genome Institute"/>
            <person name="Vesth T.C."/>
            <person name="Nybo J.L."/>
            <person name="Theobald S."/>
            <person name="Frisvad J.C."/>
            <person name="Larsen T.O."/>
            <person name="Nielsen K.F."/>
            <person name="Hoof J.B."/>
            <person name="Brandl J."/>
            <person name="Salamov A."/>
            <person name="Riley R."/>
            <person name="Gladden J.M."/>
            <person name="Phatale P."/>
            <person name="Nielsen M.T."/>
            <person name="Lyhne E.K."/>
            <person name="Kogle M.E."/>
            <person name="Strasser K."/>
            <person name="McDonnell E."/>
            <person name="Barry K."/>
            <person name="Clum A."/>
            <person name="Chen C."/>
            <person name="Nolan M."/>
            <person name="Sandor L."/>
            <person name="Kuo A."/>
            <person name="Lipzen A."/>
            <person name="Hainaut M."/>
            <person name="Drula E."/>
            <person name="Tsang A."/>
            <person name="Magnuson J.K."/>
            <person name="Henrissat B."/>
            <person name="Wiebenga A."/>
            <person name="Simmons B.A."/>
            <person name="Makela M.R."/>
            <person name="De vries R.P."/>
            <person name="Grigoriev I.V."/>
            <person name="Mortensen U.H."/>
            <person name="Baker S.E."/>
            <person name="Andersen M.R."/>
        </authorList>
    </citation>
    <scope>NUCLEOTIDE SEQUENCE [LARGE SCALE GENOMIC DNA]</scope>
    <source>
        <strain evidence="2 3">ATCC 13496</strain>
    </source>
</reference>
<dbReference type="EMBL" id="KZ851937">
    <property type="protein sequence ID" value="RDH16639.1"/>
    <property type="molecule type" value="Genomic_DNA"/>
</dbReference>
<accession>A0A370BSZ4</accession>
<dbReference type="VEuPathDB" id="FungiDB:M747DRAFT_111589"/>
<name>A0A370BSZ4_ASPNG</name>
<sequence>MLKAGELQWAKFDDLAFMIESLAIHYFCLPVSLLLTPRLQAVVRLASVGTNVSRLCTRIHLGYAAILYGDVETMASEYCVVTTNTQ</sequence>
<organism evidence="2 3">
    <name type="scientific">Aspergillus niger ATCC 13496</name>
    <dbReference type="NCBI Taxonomy" id="1353008"/>
    <lineage>
        <taxon>Eukaryota</taxon>
        <taxon>Fungi</taxon>
        <taxon>Dikarya</taxon>
        <taxon>Ascomycota</taxon>
        <taxon>Pezizomycotina</taxon>
        <taxon>Eurotiomycetes</taxon>
        <taxon>Eurotiomycetidae</taxon>
        <taxon>Eurotiales</taxon>
        <taxon>Aspergillaceae</taxon>
        <taxon>Aspergillus</taxon>
        <taxon>Aspergillus subgen. Circumdati</taxon>
    </lineage>
</organism>
<evidence type="ECO:0000256" key="1">
    <source>
        <dbReference type="SAM" id="Phobius"/>
    </source>
</evidence>
<keyword evidence="1" id="KW-1133">Transmembrane helix</keyword>
<dbReference type="Proteomes" id="UP000253845">
    <property type="component" value="Unassembled WGS sequence"/>
</dbReference>
<feature type="transmembrane region" description="Helical" evidence="1">
    <location>
        <begin position="15"/>
        <end position="35"/>
    </location>
</feature>